<evidence type="ECO:0000256" key="5">
    <source>
        <dbReference type="ARBA" id="ARBA00023136"/>
    </source>
</evidence>
<keyword evidence="2" id="KW-1003">Cell membrane</keyword>
<evidence type="ECO:0000313" key="8">
    <source>
        <dbReference type="Proteomes" id="UP001529275"/>
    </source>
</evidence>
<feature type="transmembrane region" description="Helical" evidence="6">
    <location>
        <begin position="405"/>
        <end position="426"/>
    </location>
</feature>
<dbReference type="RefSeq" id="WP_289527100.1">
    <property type="nucleotide sequence ID" value="NZ_JAUDCK010000002.1"/>
</dbReference>
<evidence type="ECO:0000256" key="3">
    <source>
        <dbReference type="ARBA" id="ARBA00022692"/>
    </source>
</evidence>
<feature type="transmembrane region" description="Helical" evidence="6">
    <location>
        <begin position="39"/>
        <end position="58"/>
    </location>
</feature>
<comment type="caution">
    <text evidence="7">The sequence shown here is derived from an EMBL/GenBank/DDBJ whole genome shotgun (WGS) entry which is preliminary data.</text>
</comment>
<evidence type="ECO:0000256" key="2">
    <source>
        <dbReference type="ARBA" id="ARBA00022475"/>
    </source>
</evidence>
<dbReference type="PANTHER" id="PTHR30250:SF24">
    <property type="entry name" value="STAGE V SPORULATION PROTEIN B"/>
    <property type="match status" value="1"/>
</dbReference>
<dbReference type="Pfam" id="PF01943">
    <property type="entry name" value="Polysacc_synt"/>
    <property type="match status" value="1"/>
</dbReference>
<accession>A0ABT7UHI0</accession>
<evidence type="ECO:0000256" key="1">
    <source>
        <dbReference type="ARBA" id="ARBA00004651"/>
    </source>
</evidence>
<feature type="transmembrane region" description="Helical" evidence="6">
    <location>
        <begin position="269"/>
        <end position="291"/>
    </location>
</feature>
<feature type="transmembrane region" description="Helical" evidence="6">
    <location>
        <begin position="146"/>
        <end position="166"/>
    </location>
</feature>
<dbReference type="EMBL" id="JAUDCK010000002">
    <property type="protein sequence ID" value="MDM8194952.1"/>
    <property type="molecule type" value="Genomic_DNA"/>
</dbReference>
<evidence type="ECO:0000313" key="7">
    <source>
        <dbReference type="EMBL" id="MDM8194952.1"/>
    </source>
</evidence>
<protein>
    <submittedName>
        <fullName evidence="7">Oligosaccharide flippase family protein</fullName>
    </submittedName>
</protein>
<keyword evidence="4 6" id="KW-1133">Transmembrane helix</keyword>
<feature type="transmembrane region" description="Helical" evidence="6">
    <location>
        <begin position="178"/>
        <end position="198"/>
    </location>
</feature>
<sequence>MKRKLINSFLILTSSTLITKVFSLFNRMLLSRLLDENGMALYILVIPTLSLCITLAQFSIPSAVFRLISHPKYNNKKVIISALCICLATCLLIMGGLLFFSKIIALYFLKQSDAYLPLLCILPFIPLVGISGIIKNYYLGREDVWNLSLAQLFEEVSRILFTYIVIQQFHYLPMTYLVSIAILAMSIGELTSILFLMLRLKRKINWHYHPISYFQKHFIFKDMMNIALPLTGSRLLHVCYNFLEPILLVSILTKLYIGESQIHLQYAIINGYVISLLVTPTFFNNVVLRLLIPILNKDIAYNRLEALKKHVFYSLVICFFISLPFTLIFYFYGDVCLQIMYNTTKGYRCLQYMCIPFTIFYLQTPLSATLQAFNKNKEMFMMSTFEVIIELICLIILIPRFHVESVAIVMLIGLFSTLMFSTYFVYQLVYRRKKSL</sequence>
<keyword evidence="8" id="KW-1185">Reference proteome</keyword>
<comment type="subcellular location">
    <subcellularLocation>
        <location evidence="1">Cell membrane</location>
        <topology evidence="1">Multi-pass membrane protein</topology>
    </subcellularLocation>
</comment>
<gene>
    <name evidence="7" type="ORF">QUV98_01330</name>
</gene>
<proteinExistence type="predicted"/>
<name>A0ABT7UHI0_9FIRM</name>
<evidence type="ECO:0000256" key="6">
    <source>
        <dbReference type="SAM" id="Phobius"/>
    </source>
</evidence>
<organism evidence="7 8">
    <name type="scientific">Massilimicrobiota timonensis</name>
    <dbReference type="NCBI Taxonomy" id="1776392"/>
    <lineage>
        <taxon>Bacteria</taxon>
        <taxon>Bacillati</taxon>
        <taxon>Bacillota</taxon>
        <taxon>Erysipelotrichia</taxon>
        <taxon>Erysipelotrichales</taxon>
        <taxon>Erysipelotrichaceae</taxon>
        <taxon>Massilimicrobiota</taxon>
    </lineage>
</organism>
<dbReference type="InterPro" id="IPR050833">
    <property type="entry name" value="Poly_Biosynth_Transport"/>
</dbReference>
<feature type="transmembrane region" description="Helical" evidence="6">
    <location>
        <begin position="311"/>
        <end position="330"/>
    </location>
</feature>
<dbReference type="PANTHER" id="PTHR30250">
    <property type="entry name" value="PST FAMILY PREDICTED COLANIC ACID TRANSPORTER"/>
    <property type="match status" value="1"/>
</dbReference>
<feature type="transmembrane region" description="Helical" evidence="6">
    <location>
        <begin position="380"/>
        <end position="399"/>
    </location>
</feature>
<reference evidence="8" key="1">
    <citation type="submission" date="2023-06" db="EMBL/GenBank/DDBJ databases">
        <title>Identification and characterization of horizontal gene transfer across gut microbiota members of farm animals based on homology search.</title>
        <authorList>
            <person name="Zeman M."/>
            <person name="Kubasova T."/>
            <person name="Jahodarova E."/>
            <person name="Nykrynova M."/>
            <person name="Rychlik I."/>
        </authorList>
    </citation>
    <scope>NUCLEOTIDE SEQUENCE [LARGE SCALE GENOMIC DNA]</scope>
    <source>
        <strain evidence="8">ET341</strain>
    </source>
</reference>
<feature type="transmembrane region" description="Helical" evidence="6">
    <location>
        <begin position="78"/>
        <end position="108"/>
    </location>
</feature>
<feature type="transmembrane region" description="Helical" evidence="6">
    <location>
        <begin position="350"/>
        <end position="368"/>
    </location>
</feature>
<dbReference type="Proteomes" id="UP001529275">
    <property type="component" value="Unassembled WGS sequence"/>
</dbReference>
<feature type="transmembrane region" description="Helical" evidence="6">
    <location>
        <begin position="238"/>
        <end position="257"/>
    </location>
</feature>
<keyword evidence="5 6" id="KW-0472">Membrane</keyword>
<dbReference type="InterPro" id="IPR002797">
    <property type="entry name" value="Polysacc_synth"/>
</dbReference>
<evidence type="ECO:0000256" key="4">
    <source>
        <dbReference type="ARBA" id="ARBA00022989"/>
    </source>
</evidence>
<keyword evidence="3 6" id="KW-0812">Transmembrane</keyword>
<feature type="transmembrane region" description="Helical" evidence="6">
    <location>
        <begin position="114"/>
        <end position="134"/>
    </location>
</feature>